<name>A0A0A9HAB5_ARUDO</name>
<organism evidence="1">
    <name type="scientific">Arundo donax</name>
    <name type="common">Giant reed</name>
    <name type="synonym">Donax arundinaceus</name>
    <dbReference type="NCBI Taxonomy" id="35708"/>
    <lineage>
        <taxon>Eukaryota</taxon>
        <taxon>Viridiplantae</taxon>
        <taxon>Streptophyta</taxon>
        <taxon>Embryophyta</taxon>
        <taxon>Tracheophyta</taxon>
        <taxon>Spermatophyta</taxon>
        <taxon>Magnoliopsida</taxon>
        <taxon>Liliopsida</taxon>
        <taxon>Poales</taxon>
        <taxon>Poaceae</taxon>
        <taxon>PACMAD clade</taxon>
        <taxon>Arundinoideae</taxon>
        <taxon>Arundineae</taxon>
        <taxon>Arundo</taxon>
    </lineage>
</organism>
<protein>
    <submittedName>
        <fullName evidence="1">Uncharacterized protein</fullName>
    </submittedName>
</protein>
<reference evidence="1" key="1">
    <citation type="submission" date="2014-09" db="EMBL/GenBank/DDBJ databases">
        <authorList>
            <person name="Magalhaes I.L.F."/>
            <person name="Oliveira U."/>
            <person name="Santos F.R."/>
            <person name="Vidigal T.H.D.A."/>
            <person name="Brescovit A.D."/>
            <person name="Santos A.J."/>
        </authorList>
    </citation>
    <scope>NUCLEOTIDE SEQUENCE</scope>
    <source>
        <tissue evidence="1">Shoot tissue taken approximately 20 cm above the soil surface</tissue>
    </source>
</reference>
<accession>A0A0A9HAB5</accession>
<sequence length="13" mass="1537">MQLENCIVHSTYV</sequence>
<evidence type="ECO:0000313" key="1">
    <source>
        <dbReference type="EMBL" id="JAE33672.1"/>
    </source>
</evidence>
<proteinExistence type="predicted"/>
<dbReference type="EMBL" id="GBRH01164224">
    <property type="protein sequence ID" value="JAE33672.1"/>
    <property type="molecule type" value="Transcribed_RNA"/>
</dbReference>
<reference evidence="1" key="2">
    <citation type="journal article" date="2015" name="Data Brief">
        <title>Shoot transcriptome of the giant reed, Arundo donax.</title>
        <authorList>
            <person name="Barrero R.A."/>
            <person name="Guerrero F.D."/>
            <person name="Moolhuijzen P."/>
            <person name="Goolsby J.A."/>
            <person name="Tidwell J."/>
            <person name="Bellgard S.E."/>
            <person name="Bellgard M.I."/>
        </authorList>
    </citation>
    <scope>NUCLEOTIDE SEQUENCE</scope>
    <source>
        <tissue evidence="1">Shoot tissue taken approximately 20 cm above the soil surface</tissue>
    </source>
</reference>